<dbReference type="RefSeq" id="WP_077279804.1">
    <property type="nucleotide sequence ID" value="NZ_MVBK01000093.1"/>
</dbReference>
<dbReference type="PANTHER" id="PTHR43685">
    <property type="entry name" value="GLYCOSYLTRANSFERASE"/>
    <property type="match status" value="1"/>
</dbReference>
<feature type="compositionally biased region" description="Gly residues" evidence="1">
    <location>
        <begin position="8"/>
        <end position="19"/>
    </location>
</feature>
<dbReference type="STRING" id="108003.B1C78_14115"/>
<dbReference type="Gene3D" id="3.90.550.10">
    <property type="entry name" value="Spore Coat Polysaccharide Biosynthesis Protein SpsA, Chain A"/>
    <property type="match status" value="1"/>
</dbReference>
<evidence type="ECO:0000256" key="1">
    <source>
        <dbReference type="SAM" id="MobiDB-lite"/>
    </source>
</evidence>
<proteinExistence type="predicted"/>
<organism evidence="3 4">
    <name type="scientific">Thioalkalivibrio denitrificans</name>
    <dbReference type="NCBI Taxonomy" id="108003"/>
    <lineage>
        <taxon>Bacteria</taxon>
        <taxon>Pseudomonadati</taxon>
        <taxon>Pseudomonadota</taxon>
        <taxon>Gammaproteobacteria</taxon>
        <taxon>Chromatiales</taxon>
        <taxon>Ectothiorhodospiraceae</taxon>
        <taxon>Thioalkalivibrio</taxon>
    </lineage>
</organism>
<dbReference type="InterPro" id="IPR029044">
    <property type="entry name" value="Nucleotide-diphossugar_trans"/>
</dbReference>
<dbReference type="InterPro" id="IPR050834">
    <property type="entry name" value="Glycosyltransf_2"/>
</dbReference>
<protein>
    <recommendedName>
        <fullName evidence="2">Glycosyltransferase 2-like domain-containing protein</fullName>
    </recommendedName>
</protein>
<reference evidence="3 4" key="1">
    <citation type="submission" date="2017-02" db="EMBL/GenBank/DDBJ databases">
        <title>Genomic diversity within the haloalkaliphilic genus Thioalkalivibrio.</title>
        <authorList>
            <person name="Ahn A.-C."/>
            <person name="Meier-Kolthoff J."/>
            <person name="Overmars L."/>
            <person name="Richter M."/>
            <person name="Woyke T."/>
            <person name="Sorokin D.Y."/>
            <person name="Muyzer G."/>
        </authorList>
    </citation>
    <scope>NUCLEOTIDE SEQUENCE [LARGE SCALE GENOMIC DNA]</scope>
    <source>
        <strain evidence="3 4">ALJD</strain>
    </source>
</reference>
<evidence type="ECO:0000313" key="3">
    <source>
        <dbReference type="EMBL" id="OOG22749.1"/>
    </source>
</evidence>
<evidence type="ECO:0000259" key="2">
    <source>
        <dbReference type="Pfam" id="PF00535"/>
    </source>
</evidence>
<feature type="domain" description="Glycosyltransferase 2-like" evidence="2">
    <location>
        <begin position="25"/>
        <end position="132"/>
    </location>
</feature>
<dbReference type="AlphaFoldDB" id="A0A1V3NCB9"/>
<dbReference type="Proteomes" id="UP000189462">
    <property type="component" value="Unassembled WGS sequence"/>
</dbReference>
<dbReference type="EMBL" id="MVBK01000093">
    <property type="protein sequence ID" value="OOG22749.1"/>
    <property type="molecule type" value="Genomic_DNA"/>
</dbReference>
<feature type="region of interest" description="Disordered" evidence="1">
    <location>
        <begin position="1"/>
        <end position="21"/>
    </location>
</feature>
<keyword evidence="4" id="KW-1185">Reference proteome</keyword>
<sequence length="338" mass="37568">MSGVREGVSGGDPKPGGSSGQPLVSIIMPSFNTAAYVAEAIESVLSQDYPNKELIIVDDGSTDGTVDVIRSLGDQVRLLQTDRGGPAAARNAGIAVARGEYIAFNDSDDVWLPGRLSVQVADLEAHPEVGVNYVDIIWWFRDEDGEFRVPDLPPPRLDETGKPVVDIDPHHSGWIYHHLLFDSLMSTITVLLRRSLIEEIGPFDESLKRGEDYDMWLRASRVTQIHKLVYPGALYRRHGEGSMVTFSDRNYELEVLERAIGRWGCTGPDGSRADPEQVRRRLARSSFGFGRFHLRRGDPRLACAAFTKSLRRNPWRPKTWIFLGLSAAKAAFGLARGR</sequence>
<dbReference type="SUPFAM" id="SSF53448">
    <property type="entry name" value="Nucleotide-diphospho-sugar transferases"/>
    <property type="match status" value="1"/>
</dbReference>
<accession>A0A1V3NCB9</accession>
<dbReference type="PANTHER" id="PTHR43685:SF2">
    <property type="entry name" value="GLYCOSYLTRANSFERASE 2-LIKE DOMAIN-CONTAINING PROTEIN"/>
    <property type="match status" value="1"/>
</dbReference>
<name>A0A1V3NCB9_9GAMM</name>
<evidence type="ECO:0000313" key="4">
    <source>
        <dbReference type="Proteomes" id="UP000189462"/>
    </source>
</evidence>
<gene>
    <name evidence="3" type="ORF">B1C78_14115</name>
</gene>
<comment type="caution">
    <text evidence="3">The sequence shown here is derived from an EMBL/GenBank/DDBJ whole genome shotgun (WGS) entry which is preliminary data.</text>
</comment>
<dbReference type="InterPro" id="IPR001173">
    <property type="entry name" value="Glyco_trans_2-like"/>
</dbReference>
<dbReference type="Pfam" id="PF00535">
    <property type="entry name" value="Glycos_transf_2"/>
    <property type="match status" value="1"/>
</dbReference>